<dbReference type="Proteomes" id="UP001244341">
    <property type="component" value="Chromosome 17b"/>
</dbReference>
<reference evidence="1 2" key="1">
    <citation type="submission" date="2023-05" db="EMBL/GenBank/DDBJ databases">
        <title>A 100% complete, gapless, phased diploid assembly of the Scenedesmus obliquus UTEX 3031 genome.</title>
        <authorList>
            <person name="Biondi T.C."/>
            <person name="Hanschen E.R."/>
            <person name="Kwon T."/>
            <person name="Eng W."/>
            <person name="Kruse C.P.S."/>
            <person name="Koehler S.I."/>
            <person name="Kunde Y."/>
            <person name="Gleasner C.D."/>
            <person name="You Mak K.T."/>
            <person name="Polle J."/>
            <person name="Hovde B.T."/>
            <person name="Starkenburg S.R."/>
        </authorList>
    </citation>
    <scope>NUCLEOTIDE SEQUENCE [LARGE SCALE GENOMIC DNA]</scope>
    <source>
        <strain evidence="1 2">DOE0152z</strain>
    </source>
</reference>
<organism evidence="1 2">
    <name type="scientific">Tetradesmus obliquus</name>
    <name type="common">Green alga</name>
    <name type="synonym">Acutodesmus obliquus</name>
    <dbReference type="NCBI Taxonomy" id="3088"/>
    <lineage>
        <taxon>Eukaryota</taxon>
        <taxon>Viridiplantae</taxon>
        <taxon>Chlorophyta</taxon>
        <taxon>core chlorophytes</taxon>
        <taxon>Chlorophyceae</taxon>
        <taxon>CS clade</taxon>
        <taxon>Sphaeropleales</taxon>
        <taxon>Scenedesmaceae</taxon>
        <taxon>Tetradesmus</taxon>
    </lineage>
</organism>
<evidence type="ECO:0000313" key="1">
    <source>
        <dbReference type="EMBL" id="WIA23947.1"/>
    </source>
</evidence>
<protein>
    <submittedName>
        <fullName evidence="1">Uncharacterized protein</fullName>
    </submittedName>
</protein>
<sequence>MTCTLANYTACAQPGVVGCALLYSDLNVTSNLHPGKQVRVCNDAWQSFANFDKVAVVRGSILEASKVRESDAVARGCVSKKLEVC</sequence>
<accession>A0ABY8UQS2</accession>
<dbReference type="EMBL" id="CP126224">
    <property type="protein sequence ID" value="WIA23947.1"/>
    <property type="molecule type" value="Genomic_DNA"/>
</dbReference>
<gene>
    <name evidence="1" type="ORF">OEZ85_013586</name>
</gene>
<proteinExistence type="predicted"/>
<name>A0ABY8UQS2_TETOB</name>
<keyword evidence="2" id="KW-1185">Reference proteome</keyword>
<evidence type="ECO:0000313" key="2">
    <source>
        <dbReference type="Proteomes" id="UP001244341"/>
    </source>
</evidence>